<dbReference type="GO" id="GO:0016757">
    <property type="term" value="F:glycosyltransferase activity"/>
    <property type="evidence" value="ECO:0007669"/>
    <property type="project" value="UniProtKB-KW"/>
</dbReference>
<keyword evidence="2" id="KW-0328">Glycosyltransferase</keyword>
<dbReference type="GO" id="GO:1901135">
    <property type="term" value="P:carbohydrate derivative metabolic process"/>
    <property type="evidence" value="ECO:0007669"/>
    <property type="project" value="UniProtKB-ARBA"/>
</dbReference>
<dbReference type="RefSeq" id="WP_099616442.1">
    <property type="nucleotide sequence ID" value="NZ_KZ319339.1"/>
</dbReference>
<gene>
    <name evidence="7" type="ORF">CLH62_01810</name>
</gene>
<dbReference type="Gene3D" id="3.40.50.2000">
    <property type="entry name" value="Glycogen Phosphorylase B"/>
    <property type="match status" value="2"/>
</dbReference>
<dbReference type="InterPro" id="IPR001296">
    <property type="entry name" value="Glyco_trans_1"/>
</dbReference>
<keyword evidence="8" id="KW-1185">Reference proteome</keyword>
<name>A0A2G1VIL4_9GAMM</name>
<feature type="transmembrane region" description="Helical" evidence="4">
    <location>
        <begin position="12"/>
        <end position="32"/>
    </location>
</feature>
<feature type="transmembrane region" description="Helical" evidence="4">
    <location>
        <begin position="93"/>
        <end position="111"/>
    </location>
</feature>
<evidence type="ECO:0008006" key="9">
    <source>
        <dbReference type="Google" id="ProtNLM"/>
    </source>
</evidence>
<comment type="similarity">
    <text evidence="1">Belongs to the glycosyltransferase group 1 family. Glycosyltransferase 4 subfamily.</text>
</comment>
<dbReference type="PANTHER" id="PTHR12526">
    <property type="entry name" value="GLYCOSYLTRANSFERASE"/>
    <property type="match status" value="1"/>
</dbReference>
<reference evidence="7 8" key="1">
    <citation type="submission" date="2017-09" db="EMBL/GenBank/DDBJ databases">
        <title>The draft genome sequences of Marinobacter guineae M3B.</title>
        <authorList>
            <person name="Cao J."/>
        </authorList>
    </citation>
    <scope>NUCLEOTIDE SEQUENCE [LARGE SCALE GENOMIC DNA]</scope>
    <source>
        <strain evidence="7 8">M3B</strain>
    </source>
</reference>
<evidence type="ECO:0000256" key="2">
    <source>
        <dbReference type="ARBA" id="ARBA00022676"/>
    </source>
</evidence>
<keyword evidence="4" id="KW-1133">Transmembrane helix</keyword>
<protein>
    <recommendedName>
        <fullName evidence="9">Glycosyl transferase family 1</fullName>
    </recommendedName>
</protein>
<keyword evidence="4" id="KW-0472">Membrane</keyword>
<evidence type="ECO:0000259" key="5">
    <source>
        <dbReference type="Pfam" id="PF00534"/>
    </source>
</evidence>
<dbReference type="InterPro" id="IPR028098">
    <property type="entry name" value="Glyco_trans_4-like_N"/>
</dbReference>
<dbReference type="Pfam" id="PF13439">
    <property type="entry name" value="Glyco_transf_4"/>
    <property type="match status" value="1"/>
</dbReference>
<evidence type="ECO:0000259" key="6">
    <source>
        <dbReference type="Pfam" id="PF13439"/>
    </source>
</evidence>
<keyword evidence="4" id="KW-0812">Transmembrane</keyword>
<evidence type="ECO:0000313" key="8">
    <source>
        <dbReference type="Proteomes" id="UP000229044"/>
    </source>
</evidence>
<evidence type="ECO:0000256" key="4">
    <source>
        <dbReference type="SAM" id="Phobius"/>
    </source>
</evidence>
<organism evidence="7 8">
    <name type="scientific">Marinobacter guineae</name>
    <dbReference type="NCBI Taxonomy" id="432303"/>
    <lineage>
        <taxon>Bacteria</taxon>
        <taxon>Pseudomonadati</taxon>
        <taxon>Pseudomonadota</taxon>
        <taxon>Gammaproteobacteria</taxon>
        <taxon>Pseudomonadales</taxon>
        <taxon>Marinobacteraceae</taxon>
        <taxon>Marinobacter</taxon>
    </lineage>
</organism>
<dbReference type="SUPFAM" id="SSF53756">
    <property type="entry name" value="UDP-Glycosyltransferase/glycogen phosphorylase"/>
    <property type="match status" value="1"/>
</dbReference>
<evidence type="ECO:0000256" key="3">
    <source>
        <dbReference type="ARBA" id="ARBA00022679"/>
    </source>
</evidence>
<keyword evidence="3" id="KW-0808">Transferase</keyword>
<dbReference type="OrthoDB" id="8523124at2"/>
<dbReference type="EMBL" id="NTFI01000001">
    <property type="protein sequence ID" value="PHQ26359.1"/>
    <property type="molecule type" value="Genomic_DNA"/>
</dbReference>
<evidence type="ECO:0000313" key="7">
    <source>
        <dbReference type="EMBL" id="PHQ26359.1"/>
    </source>
</evidence>
<feature type="domain" description="Glycosyl transferase family 1" evidence="5">
    <location>
        <begin position="212"/>
        <end position="383"/>
    </location>
</feature>
<feature type="domain" description="Glycosyltransferase subfamily 4-like N-terminal" evidence="6">
    <location>
        <begin position="103"/>
        <end position="199"/>
    </location>
</feature>
<evidence type="ECO:0000256" key="1">
    <source>
        <dbReference type="ARBA" id="ARBA00009481"/>
    </source>
</evidence>
<proteinExistence type="inferred from homology"/>
<dbReference type="Pfam" id="PF00534">
    <property type="entry name" value="Glycos_transf_1"/>
    <property type="match status" value="1"/>
</dbReference>
<dbReference type="AlphaFoldDB" id="A0A2G1VIL4"/>
<dbReference type="Proteomes" id="UP000229044">
    <property type="component" value="Unassembled WGS sequence"/>
</dbReference>
<dbReference type="PANTHER" id="PTHR12526:SF640">
    <property type="entry name" value="COLANIC ACID BIOSYNTHESIS GLYCOSYLTRANSFERASE WCAL-RELATED"/>
    <property type="match status" value="1"/>
</dbReference>
<accession>A0A2G1VIL4</accession>
<sequence length="412" mass="45958">MTEHNEVDKPSNVLLVDQGLSFGGALVVLMSIAKNLSPKFRPVVVSAIDGNVDDWLDTGEIETESSAPGYTYVNHFRNQARIARIRSRWIRKLMAYVFTVINVVKNLPYVFRICRLIRKHRIDVVHSNNSVFVLLAAVITRTPLIWHFHGIPGEPPSLMERLLQFRVDRYLSISDYVSAAAVARGYPNDRLITAHNPVADQFLVPAGPELRWQTRKKWGIADNECVISIFGRVIRWKGQLEFLQAVSSMKSTDSIRVLIVGGATEGFGAGYEEEVRQFAKTHGIEDRVTFTGFVKEVRALYEASDIIVHASIEPEPFGLVVTEAMACGKPVIISDLGAPPELVKDGVEGFVVSPTDVSTFAHKLDQLVSDKEMRGAMARRGQARVIQVFSPKDYTLRIESIYKDVIGEANHG</sequence>
<comment type="caution">
    <text evidence="7">The sequence shown here is derived from an EMBL/GenBank/DDBJ whole genome shotgun (WGS) entry which is preliminary data.</text>
</comment>
<dbReference type="CDD" id="cd03801">
    <property type="entry name" value="GT4_PimA-like"/>
    <property type="match status" value="1"/>
</dbReference>